<name>A0A6B3VSF3_9BACI</name>
<dbReference type="Proteomes" id="UP000472971">
    <property type="component" value="Unassembled WGS sequence"/>
</dbReference>
<evidence type="ECO:0000313" key="2">
    <source>
        <dbReference type="EMBL" id="NEY80899.1"/>
    </source>
</evidence>
<reference evidence="2 3" key="1">
    <citation type="submission" date="2020-02" db="EMBL/GenBank/DDBJ databases">
        <title>Bacillus aquiflavi sp. nov., isolated from yellow water of strong flavor Chinese baijiu in Yibin region of China.</title>
        <authorList>
            <person name="Xie J."/>
        </authorList>
    </citation>
    <scope>NUCLEOTIDE SEQUENCE [LARGE SCALE GENOMIC DNA]</scope>
    <source>
        <strain evidence="2 3">3H-10</strain>
    </source>
</reference>
<protein>
    <recommendedName>
        <fullName evidence="5">Polyhydroxyalkanoate synthesis regulator</fullName>
    </recommendedName>
</protein>
<reference evidence="1 4" key="2">
    <citation type="submission" date="2020-07" db="EMBL/GenBank/DDBJ databases">
        <authorList>
            <person name="Feng H."/>
        </authorList>
    </citation>
    <scope>NUCLEOTIDE SEQUENCE [LARGE SCALE GENOMIC DNA]</scope>
    <source>
        <strain evidence="4">s-12</strain>
        <strain evidence="1">S-12</strain>
    </source>
</reference>
<dbReference type="Proteomes" id="UP000570010">
    <property type="component" value="Unassembled WGS sequence"/>
</dbReference>
<dbReference type="PANTHER" id="PTHR38664:SF1">
    <property type="entry name" value="SLR0058 PROTEIN"/>
    <property type="match status" value="1"/>
</dbReference>
<evidence type="ECO:0000313" key="1">
    <source>
        <dbReference type="EMBL" id="MBA4536532.1"/>
    </source>
</evidence>
<evidence type="ECO:0000313" key="3">
    <source>
        <dbReference type="Proteomes" id="UP000472971"/>
    </source>
</evidence>
<dbReference type="InterPro" id="IPR008769">
    <property type="entry name" value="PhaF_PhaI"/>
</dbReference>
<comment type="caution">
    <text evidence="2">The sequence shown here is derived from an EMBL/GenBank/DDBJ whole genome shotgun (WGS) entry which is preliminary data.</text>
</comment>
<dbReference type="AlphaFoldDB" id="A0A6B3VSF3"/>
<dbReference type="EMBL" id="JACEIO010000008">
    <property type="protein sequence ID" value="MBA4536532.1"/>
    <property type="molecule type" value="Genomic_DNA"/>
</dbReference>
<gene>
    <name evidence="2" type="ORF">G4D64_05015</name>
    <name evidence="1" type="ORF">H1Z61_05055</name>
</gene>
<evidence type="ECO:0008006" key="5">
    <source>
        <dbReference type="Google" id="ProtNLM"/>
    </source>
</evidence>
<proteinExistence type="predicted"/>
<dbReference type="PANTHER" id="PTHR38664">
    <property type="entry name" value="SLR0058 PROTEIN"/>
    <property type="match status" value="1"/>
</dbReference>
<evidence type="ECO:0000313" key="4">
    <source>
        <dbReference type="Proteomes" id="UP000570010"/>
    </source>
</evidence>
<organism evidence="2 3">
    <name type="scientific">Bacillus aquiflavi</name>
    <dbReference type="NCBI Taxonomy" id="2672567"/>
    <lineage>
        <taxon>Bacteria</taxon>
        <taxon>Bacillati</taxon>
        <taxon>Bacillota</taxon>
        <taxon>Bacilli</taxon>
        <taxon>Bacillales</taxon>
        <taxon>Bacillaceae</taxon>
        <taxon>Bacillus</taxon>
    </lineage>
</organism>
<sequence length="99" mass="11369">MKELINKAFSIGLGLAVASKEQVEKLVDELVKKGEIKKSESNQYVEELVQKGNMAREEISQIVEERTRQLIQSLNIATKDEIKELKERIIELEKSKENL</sequence>
<keyword evidence="3" id="KW-1185">Reference proteome</keyword>
<dbReference type="EMBL" id="JAAIWN010000008">
    <property type="protein sequence ID" value="NEY80899.1"/>
    <property type="molecule type" value="Genomic_DNA"/>
</dbReference>
<dbReference type="NCBIfam" id="NF047773">
    <property type="entry name" value="phas_rel_Lepto"/>
    <property type="match status" value="1"/>
</dbReference>
<accession>A0A6B3VSF3</accession>
<dbReference type="RefSeq" id="WP_163240762.1">
    <property type="nucleotide sequence ID" value="NZ_CP082780.1"/>
</dbReference>